<proteinExistence type="predicted"/>
<accession>A0A7I8VEY3</accession>
<protein>
    <submittedName>
        <fullName evidence="3">DgyrCDS3957</fullName>
    </submittedName>
</protein>
<evidence type="ECO:0000256" key="2">
    <source>
        <dbReference type="SAM" id="Phobius"/>
    </source>
</evidence>
<keyword evidence="2" id="KW-0812">Transmembrane</keyword>
<sequence>MINTTNINIQEEEGEKELNEDPSRRKRQHPPELLANQNYGSDEVDVELKVQNRRNPSGDTELIPTTSWYAKLDSRPSHLPAGLWRVLSHLLGVVGDSKPIIGTIFHVFTVSLAILFIVLHSWFEVYNIISSETRQTTLKGFVSIFLTVYWSTLGVYSHNLAGRLLAAPAIAQSVRLHTKTVFKLNSAGVLMVLAGSGLGVNLFSSKSNRRDLEEDGRILELQKLPVKKARGAQNSSFDYVDGMRVREAFNIIDGDLDVEERTSRYQYAQLTPPISRRNRSTVSVSGPSLSQAAYSPKRKFFRGKSTNCFSSENQDGIEERSDDDRLESQEALLQCSIGNVSAAGLKRIMTSGRDSSRSNSFRRHLISDASVCTENTEASQEFIQSAIADGMISSEDLLLRHWKLSSRLRAVSICFQRWFTAWIAFIILHCGTYIIYWISHSVTLISVADFFLPILLLPLLTGAYAEVNMEGRRFIKSVCPTEGRMELMFYLLENKLEVTAFGWAIHYSTIVKALGALFIALASRLILDDMKQS</sequence>
<dbReference type="PANTHER" id="PTHR35555:SF3">
    <property type="entry name" value="ENDONUCLEASE-REVERSE TRANSCRIPTASE"/>
    <property type="match status" value="1"/>
</dbReference>
<evidence type="ECO:0000256" key="1">
    <source>
        <dbReference type="SAM" id="MobiDB-lite"/>
    </source>
</evidence>
<evidence type="ECO:0000313" key="3">
    <source>
        <dbReference type="EMBL" id="CAD5114927.1"/>
    </source>
</evidence>
<keyword evidence="2" id="KW-0472">Membrane</keyword>
<feature type="transmembrane region" description="Helical" evidence="2">
    <location>
        <begin position="450"/>
        <end position="467"/>
    </location>
</feature>
<feature type="transmembrane region" description="Helical" evidence="2">
    <location>
        <begin position="510"/>
        <end position="527"/>
    </location>
</feature>
<evidence type="ECO:0000313" key="4">
    <source>
        <dbReference type="Proteomes" id="UP000549394"/>
    </source>
</evidence>
<organism evidence="3 4">
    <name type="scientific">Dimorphilus gyrociliatus</name>
    <dbReference type="NCBI Taxonomy" id="2664684"/>
    <lineage>
        <taxon>Eukaryota</taxon>
        <taxon>Metazoa</taxon>
        <taxon>Spiralia</taxon>
        <taxon>Lophotrochozoa</taxon>
        <taxon>Annelida</taxon>
        <taxon>Polychaeta</taxon>
        <taxon>Polychaeta incertae sedis</taxon>
        <taxon>Dinophilidae</taxon>
        <taxon>Dimorphilus</taxon>
    </lineage>
</organism>
<feature type="transmembrane region" description="Helical" evidence="2">
    <location>
        <begin position="181"/>
        <end position="203"/>
    </location>
</feature>
<dbReference type="EMBL" id="CAJFCJ010000005">
    <property type="protein sequence ID" value="CAD5114927.1"/>
    <property type="molecule type" value="Genomic_DNA"/>
</dbReference>
<feature type="region of interest" description="Disordered" evidence="1">
    <location>
        <begin position="1"/>
        <end position="36"/>
    </location>
</feature>
<reference evidence="3 4" key="1">
    <citation type="submission" date="2020-08" db="EMBL/GenBank/DDBJ databases">
        <authorList>
            <person name="Hejnol A."/>
        </authorList>
    </citation>
    <scope>NUCLEOTIDE SEQUENCE [LARGE SCALE GENOMIC DNA]</scope>
</reference>
<feature type="transmembrane region" description="Helical" evidence="2">
    <location>
        <begin position="418"/>
        <end position="438"/>
    </location>
</feature>
<keyword evidence="2" id="KW-1133">Transmembrane helix</keyword>
<dbReference type="PANTHER" id="PTHR35555">
    <property type="entry name" value="ENDONUCLEASE-REVERSE TRANSCRIPTASE"/>
    <property type="match status" value="1"/>
</dbReference>
<keyword evidence="4" id="KW-1185">Reference proteome</keyword>
<dbReference type="OrthoDB" id="10022583at2759"/>
<gene>
    <name evidence="3" type="ORF">DGYR_LOCUS3727</name>
</gene>
<dbReference type="Proteomes" id="UP000549394">
    <property type="component" value="Unassembled WGS sequence"/>
</dbReference>
<name>A0A7I8VEY3_9ANNE</name>
<feature type="transmembrane region" description="Helical" evidence="2">
    <location>
        <begin position="140"/>
        <end position="161"/>
    </location>
</feature>
<feature type="transmembrane region" description="Helical" evidence="2">
    <location>
        <begin position="100"/>
        <end position="119"/>
    </location>
</feature>
<dbReference type="AlphaFoldDB" id="A0A7I8VEY3"/>
<comment type="caution">
    <text evidence="3">The sequence shown here is derived from an EMBL/GenBank/DDBJ whole genome shotgun (WGS) entry which is preliminary data.</text>
</comment>